<feature type="domain" description="GPI inositol-deacylase winged helix" evidence="4">
    <location>
        <begin position="366"/>
        <end position="438"/>
    </location>
</feature>
<keyword evidence="7" id="KW-1185">Reference proteome</keyword>
<feature type="repeat" description="ANK" evidence="3">
    <location>
        <begin position="770"/>
        <end position="805"/>
    </location>
</feature>
<evidence type="ECO:0000313" key="7">
    <source>
        <dbReference type="Proteomes" id="UP001063166"/>
    </source>
</evidence>
<feature type="repeat" description="ANK" evidence="3">
    <location>
        <begin position="806"/>
        <end position="838"/>
    </location>
</feature>
<feature type="repeat" description="ANK" evidence="3">
    <location>
        <begin position="572"/>
        <end position="604"/>
    </location>
</feature>
<organism evidence="6 7">
    <name type="scientific">Lyophyllum shimeji</name>
    <name type="common">Hon-shimeji</name>
    <name type="synonym">Tricholoma shimeji</name>
    <dbReference type="NCBI Taxonomy" id="47721"/>
    <lineage>
        <taxon>Eukaryota</taxon>
        <taxon>Fungi</taxon>
        <taxon>Dikarya</taxon>
        <taxon>Basidiomycota</taxon>
        <taxon>Agaricomycotina</taxon>
        <taxon>Agaricomycetes</taxon>
        <taxon>Agaricomycetidae</taxon>
        <taxon>Agaricales</taxon>
        <taxon>Tricholomatineae</taxon>
        <taxon>Lyophyllaceae</taxon>
        <taxon>Lyophyllum</taxon>
    </lineage>
</organism>
<keyword evidence="1" id="KW-0677">Repeat</keyword>
<dbReference type="InterPro" id="IPR027417">
    <property type="entry name" value="P-loop_NTPase"/>
</dbReference>
<feature type="repeat" description="ANK" evidence="3">
    <location>
        <begin position="873"/>
        <end position="905"/>
    </location>
</feature>
<dbReference type="PROSITE" id="PS50088">
    <property type="entry name" value="ANK_REPEAT"/>
    <property type="match status" value="17"/>
</dbReference>
<feature type="repeat" description="ANK" evidence="3">
    <location>
        <begin position="1112"/>
        <end position="1146"/>
    </location>
</feature>
<dbReference type="Pfam" id="PF13857">
    <property type="entry name" value="Ank_5"/>
    <property type="match status" value="1"/>
</dbReference>
<feature type="repeat" description="ANK" evidence="3">
    <location>
        <begin position="978"/>
        <end position="1011"/>
    </location>
</feature>
<reference evidence="6" key="1">
    <citation type="submission" date="2022-07" db="EMBL/GenBank/DDBJ databases">
        <title>The genome of Lyophyllum shimeji provides insight into the initial evolution of ectomycorrhizal fungal genome.</title>
        <authorList>
            <person name="Kobayashi Y."/>
            <person name="Shibata T."/>
            <person name="Hirakawa H."/>
            <person name="Shigenobu S."/>
            <person name="Nishiyama T."/>
            <person name="Yamada A."/>
            <person name="Hasebe M."/>
            <person name="Kawaguchi M."/>
        </authorList>
    </citation>
    <scope>NUCLEOTIDE SEQUENCE</scope>
    <source>
        <strain evidence="6">AT787</strain>
    </source>
</reference>
<dbReference type="SUPFAM" id="SSF52540">
    <property type="entry name" value="P-loop containing nucleoside triphosphate hydrolases"/>
    <property type="match status" value="1"/>
</dbReference>
<dbReference type="Pfam" id="PF13637">
    <property type="entry name" value="Ank_4"/>
    <property type="match status" value="1"/>
</dbReference>
<feature type="repeat" description="ANK" evidence="3">
    <location>
        <begin position="906"/>
        <end position="943"/>
    </location>
</feature>
<feature type="repeat" description="ANK" evidence="3">
    <location>
        <begin position="1012"/>
        <end position="1044"/>
    </location>
</feature>
<dbReference type="AlphaFoldDB" id="A0A9P3UWP8"/>
<gene>
    <name evidence="6" type="ORF">LshimejAT787_2100860</name>
</gene>
<dbReference type="Proteomes" id="UP001063166">
    <property type="component" value="Unassembled WGS sequence"/>
</dbReference>
<dbReference type="InterPro" id="IPR036770">
    <property type="entry name" value="Ankyrin_rpt-contain_sf"/>
</dbReference>
<dbReference type="OrthoDB" id="448455at2759"/>
<name>A0A9P3UWP8_LYOSH</name>
<evidence type="ECO:0000256" key="3">
    <source>
        <dbReference type="PROSITE-ProRule" id="PRU00023"/>
    </source>
</evidence>
<dbReference type="Gene3D" id="1.25.40.20">
    <property type="entry name" value="Ankyrin repeat-containing domain"/>
    <property type="match status" value="7"/>
</dbReference>
<evidence type="ECO:0000256" key="1">
    <source>
        <dbReference type="ARBA" id="ARBA00022737"/>
    </source>
</evidence>
<comment type="caution">
    <text evidence="6">The sequence shown here is derived from an EMBL/GenBank/DDBJ whole genome shotgun (WGS) entry which is preliminary data.</text>
</comment>
<dbReference type="Gene3D" id="3.40.50.300">
    <property type="entry name" value="P-loop containing nucleotide triphosphate hydrolases"/>
    <property type="match status" value="1"/>
</dbReference>
<protein>
    <recommendedName>
        <fullName evidence="8">NACHT domain-containing protein</fullName>
    </recommendedName>
</protein>
<proteinExistence type="predicted"/>
<feature type="repeat" description="ANK" evidence="3">
    <location>
        <begin position="736"/>
        <end position="769"/>
    </location>
</feature>
<evidence type="ECO:0000313" key="6">
    <source>
        <dbReference type="EMBL" id="GLB45326.1"/>
    </source>
</evidence>
<evidence type="ECO:0000256" key="2">
    <source>
        <dbReference type="ARBA" id="ARBA00023043"/>
    </source>
</evidence>
<dbReference type="SUPFAM" id="SSF48403">
    <property type="entry name" value="Ankyrin repeat"/>
    <property type="match status" value="2"/>
</dbReference>
<sequence length="1167" mass="127421">MPYLEGASNVNIFGGTFIDNYGDPATTERINAFLDGEERRKIMAWVSPVDVASQHSDVASRRLPGTGQWFLDSDAFKEWERGNGQALWCPGIPGAGKTVLASLIIDELCALQCREPGGSIGVTWFYFNYKEESTQTKELVHRCLVRQLAEVSSELYADLKAGYEKARRKPSSRLSASQLEWMPDMHTLTQNFARVFVVVDALDECAESCRDAVLGMMADLLTAGANVLITSRNHLDEFISSNLGNIGRIDIRAIHDDIARYLEARLNEQRRLAAIIGHHPSLRAEIVTAIADSCQGMYVESIKLFLPFSSSNIIPRFLMATLHIRALESQSNVGEIIDLLKDLPRSFPDIYSDALNRIAHSNHCSQALQALSFLIYARRPLTVPELQHFLAVRTDHTDFNAAYITDRDLLVAACAGLVVIDKKTDVIRLVHLTTQQYFDSIRTTKFPKGDLEMAHTCLAYLSFDSFRNVASLEDQIRGHILLDYVVNYWHAHIQDHQMSLQKPLLTLLKDESLLHAYSFFKNKYDLRYFHTWGGRWGVNGQSGLHVVAAAGLLSAAGWLLDAGSNADSRDPKGFTPLLYACQAEHTQMVRFLISQGASVNATYFGEDITALHFAVTSGNNELVNVLLEVGADIDACTRMGVTPLSLASWLGHEPLVRSLLDKGAAIDPPYPFLRSVFRHLRPRKSNADGIPLELRPLLAIGLESNTPLYRAADNGHGEVVQVLLEHGADINAKDIDGKTALHGAAAAWSSLAVVRLLLEKGAIVDAKCARGTTPLYEAAQQRDGRGRDVIVLLLEHGADVNAKCIGGETALHAAAARSSLEVVRVLLEKGAIVDAKCARGTTPLYEAAERDQDRDVIALLLKHGADVNAKCIGGETALHAAAYRSSLDVVRLLLEKGAIVDAKCARGTTPLYRTAKCDQDDQPDRDVIALLLEHGADVNAKCIGGETALHAAVAACSSLAVVRLLLEKGAIVDAKCKLGITPLYRAAKCDQDRDVIALLLKHGADVDAKCIGGETALHAAARWSSLDVVRLLLEKGAIVDAKCKLGTTPLYRAAKWDQDRDVIALLLKHGADVNAKCIDGKTALHAAARCSSLDVVRLLLEKGAIVDAKCARGTTPLYEAVRWALGSDEIVRVLLGHGADPNAVSGLPKLLAGRRSMLAKNRRRYFL</sequence>
<dbReference type="EMBL" id="BRPK01000021">
    <property type="protein sequence ID" value="GLB45326.1"/>
    <property type="molecule type" value="Genomic_DNA"/>
</dbReference>
<feature type="repeat" description="ANK" evidence="3">
    <location>
        <begin position="639"/>
        <end position="667"/>
    </location>
</feature>
<dbReference type="PRINTS" id="PR01415">
    <property type="entry name" value="ANKYRIN"/>
</dbReference>
<keyword evidence="2 3" id="KW-0040">ANK repeat</keyword>
<evidence type="ECO:0000259" key="4">
    <source>
        <dbReference type="Pfam" id="PF22939"/>
    </source>
</evidence>
<dbReference type="InterPro" id="IPR056884">
    <property type="entry name" value="NPHP3-like_N"/>
</dbReference>
<dbReference type="SMART" id="SM00248">
    <property type="entry name" value="ANK"/>
    <property type="match status" value="17"/>
</dbReference>
<feature type="repeat" description="ANK" evidence="3">
    <location>
        <begin position="606"/>
        <end position="638"/>
    </location>
</feature>
<dbReference type="PROSITE" id="PS50297">
    <property type="entry name" value="ANK_REP_REGION"/>
    <property type="match status" value="17"/>
</dbReference>
<feature type="repeat" description="ANK" evidence="3">
    <location>
        <begin position="703"/>
        <end position="735"/>
    </location>
</feature>
<dbReference type="InterPro" id="IPR002110">
    <property type="entry name" value="Ankyrin_rpt"/>
</dbReference>
<feature type="repeat" description="ANK" evidence="3">
    <location>
        <begin position="1045"/>
        <end position="1078"/>
    </location>
</feature>
<accession>A0A9P3UWP8</accession>
<dbReference type="Pfam" id="PF24883">
    <property type="entry name" value="NPHP3_N"/>
    <property type="match status" value="1"/>
</dbReference>
<dbReference type="Pfam" id="PF22939">
    <property type="entry name" value="WHD_GPIID"/>
    <property type="match status" value="1"/>
</dbReference>
<feature type="repeat" description="ANK" evidence="3">
    <location>
        <begin position="944"/>
        <end position="977"/>
    </location>
</feature>
<dbReference type="PANTHER" id="PTHR24198">
    <property type="entry name" value="ANKYRIN REPEAT AND PROTEIN KINASE DOMAIN-CONTAINING PROTEIN"/>
    <property type="match status" value="1"/>
</dbReference>
<dbReference type="Pfam" id="PF12796">
    <property type="entry name" value="Ank_2"/>
    <property type="match status" value="5"/>
</dbReference>
<evidence type="ECO:0000259" key="5">
    <source>
        <dbReference type="Pfam" id="PF24883"/>
    </source>
</evidence>
<feature type="repeat" description="ANK" evidence="3">
    <location>
        <begin position="839"/>
        <end position="872"/>
    </location>
</feature>
<feature type="domain" description="Nephrocystin 3-like N-terminal" evidence="5">
    <location>
        <begin position="65"/>
        <end position="232"/>
    </location>
</feature>
<feature type="repeat" description="ANK" evidence="3">
    <location>
        <begin position="539"/>
        <end position="571"/>
    </location>
</feature>
<dbReference type="PANTHER" id="PTHR24198:SF165">
    <property type="entry name" value="ANKYRIN REPEAT-CONTAINING PROTEIN-RELATED"/>
    <property type="match status" value="1"/>
</dbReference>
<evidence type="ECO:0008006" key="8">
    <source>
        <dbReference type="Google" id="ProtNLM"/>
    </source>
</evidence>
<feature type="repeat" description="ANK" evidence="3">
    <location>
        <begin position="1079"/>
        <end position="1111"/>
    </location>
</feature>
<dbReference type="InterPro" id="IPR054471">
    <property type="entry name" value="GPIID_WHD"/>
</dbReference>